<name>A0A561VZS5_9ACTN</name>
<accession>A0A561VZS5</accession>
<reference evidence="1 2" key="1">
    <citation type="submission" date="2019-06" db="EMBL/GenBank/DDBJ databases">
        <title>Sequencing the genomes of 1000 actinobacteria strains.</title>
        <authorList>
            <person name="Klenk H.-P."/>
        </authorList>
    </citation>
    <scope>NUCLEOTIDE SEQUENCE [LARGE SCALE GENOMIC DNA]</scope>
    <source>
        <strain evidence="1 2">DSM 45885</strain>
    </source>
</reference>
<protein>
    <submittedName>
        <fullName evidence="1">Uncharacterized protein</fullName>
    </submittedName>
</protein>
<dbReference type="Proteomes" id="UP000317685">
    <property type="component" value="Unassembled WGS sequence"/>
</dbReference>
<keyword evidence="2" id="KW-1185">Reference proteome</keyword>
<evidence type="ECO:0000313" key="2">
    <source>
        <dbReference type="Proteomes" id="UP000317685"/>
    </source>
</evidence>
<gene>
    <name evidence="1" type="ORF">FHU34_112433</name>
</gene>
<evidence type="ECO:0000313" key="1">
    <source>
        <dbReference type="EMBL" id="TWG17092.1"/>
    </source>
</evidence>
<organism evidence="1 2">
    <name type="scientific">Micromonospora taraxaci</name>
    <dbReference type="NCBI Taxonomy" id="1316803"/>
    <lineage>
        <taxon>Bacteria</taxon>
        <taxon>Bacillati</taxon>
        <taxon>Actinomycetota</taxon>
        <taxon>Actinomycetes</taxon>
        <taxon>Micromonosporales</taxon>
        <taxon>Micromonosporaceae</taxon>
        <taxon>Micromonospora</taxon>
    </lineage>
</organism>
<dbReference type="AlphaFoldDB" id="A0A561VZS5"/>
<dbReference type="EMBL" id="VIWZ01000001">
    <property type="protein sequence ID" value="TWG17092.1"/>
    <property type="molecule type" value="Genomic_DNA"/>
</dbReference>
<proteinExistence type="predicted"/>
<comment type="caution">
    <text evidence="1">The sequence shown here is derived from an EMBL/GenBank/DDBJ whole genome shotgun (WGS) entry which is preliminary data.</text>
</comment>
<sequence length="283" mass="31620">MYGLDSIFEAALERNLPRPETVDELRELLNEHLWVEGDDESTFIRLGEHSLRVRTDDDEVDLAYYFVDDEAAVASPDRLSFLLHDTWPLPGGVAAPGAVFSHGVPVRTVRLAPPGPDCVFSVRLCWESPDTGRNLNLVGATAFPGLTLPDLATLLRDADDAHSWPHDTRLLRALAAPGGNDIGSALERYARLPGYAPSPANLDTVSAHDAIHREMLELLVSERPAESQIRLDAHIAQVARYIDDFFGFDQWFLFDTRWATGHPHLARSLLRYAAHWDPYEAQH</sequence>